<sequence>MNRTILLLGGNLGDRIANLQKAVELIQEKVGQVLSCSKFYETAPWGNPDQPDFINQALVVDTPLRPVQLMLALLEIEKSIGRIRHEKWGSRLIDIDIIFYNDAIIEVHSLQIPHPRMQKRRFVLVPIAEIAPSWVHPELKQDIGNLLASCEDSLEVRPMSSTAQS</sequence>
<dbReference type="PROSITE" id="PS00794">
    <property type="entry name" value="HPPK"/>
    <property type="match status" value="1"/>
</dbReference>
<evidence type="ECO:0000313" key="14">
    <source>
        <dbReference type="EMBL" id="ATL48126.1"/>
    </source>
</evidence>
<dbReference type="GO" id="GO:0016301">
    <property type="term" value="F:kinase activity"/>
    <property type="evidence" value="ECO:0007669"/>
    <property type="project" value="UniProtKB-KW"/>
</dbReference>
<dbReference type="PANTHER" id="PTHR43071:SF1">
    <property type="entry name" value="2-AMINO-4-HYDROXY-6-HYDROXYMETHYLDIHYDROPTERIDINE PYROPHOSPHOKINASE"/>
    <property type="match status" value="1"/>
</dbReference>
<evidence type="ECO:0000256" key="5">
    <source>
        <dbReference type="ARBA" id="ARBA00022679"/>
    </source>
</evidence>
<feature type="domain" description="7,8-dihydro-6-hydroxymethylpterin-pyrophosphokinase" evidence="13">
    <location>
        <begin position="87"/>
        <end position="98"/>
    </location>
</feature>
<dbReference type="EC" id="2.7.6.3" evidence="3"/>
<name>A0A291QVY3_9BACT</name>
<dbReference type="OrthoDB" id="9808041at2"/>
<accession>A0A291QVY3</accession>
<dbReference type="Proteomes" id="UP000220133">
    <property type="component" value="Chromosome"/>
</dbReference>
<evidence type="ECO:0000256" key="8">
    <source>
        <dbReference type="ARBA" id="ARBA00022840"/>
    </source>
</evidence>
<dbReference type="Pfam" id="PF01288">
    <property type="entry name" value="HPPK"/>
    <property type="match status" value="1"/>
</dbReference>
<dbReference type="CDD" id="cd00483">
    <property type="entry name" value="HPPK"/>
    <property type="match status" value="1"/>
</dbReference>
<comment type="similarity">
    <text evidence="2">Belongs to the HPPK family.</text>
</comment>
<keyword evidence="15" id="KW-1185">Reference proteome</keyword>
<dbReference type="UniPathway" id="UPA00077">
    <property type="reaction ID" value="UER00155"/>
</dbReference>
<dbReference type="GO" id="GO:0003848">
    <property type="term" value="F:2-amino-4-hydroxy-6-hydroxymethyldihydropteridine diphosphokinase activity"/>
    <property type="evidence" value="ECO:0007669"/>
    <property type="project" value="UniProtKB-EC"/>
</dbReference>
<evidence type="ECO:0000256" key="11">
    <source>
        <dbReference type="ARBA" id="ARBA00029766"/>
    </source>
</evidence>
<organism evidence="14 15">
    <name type="scientific">Chitinophaga caeni</name>
    <dbReference type="NCBI Taxonomy" id="2029983"/>
    <lineage>
        <taxon>Bacteria</taxon>
        <taxon>Pseudomonadati</taxon>
        <taxon>Bacteroidota</taxon>
        <taxon>Chitinophagia</taxon>
        <taxon>Chitinophagales</taxon>
        <taxon>Chitinophagaceae</taxon>
        <taxon>Chitinophaga</taxon>
    </lineage>
</organism>
<keyword evidence="7 14" id="KW-0418">Kinase</keyword>
<dbReference type="KEGG" id="cbae:COR50_13675"/>
<dbReference type="RefSeq" id="WP_098194503.1">
    <property type="nucleotide sequence ID" value="NZ_CP023777.1"/>
</dbReference>
<evidence type="ECO:0000313" key="15">
    <source>
        <dbReference type="Proteomes" id="UP000220133"/>
    </source>
</evidence>
<dbReference type="EMBL" id="CP023777">
    <property type="protein sequence ID" value="ATL48126.1"/>
    <property type="molecule type" value="Genomic_DNA"/>
</dbReference>
<dbReference type="GO" id="GO:0046656">
    <property type="term" value="P:folic acid biosynthetic process"/>
    <property type="evidence" value="ECO:0007669"/>
    <property type="project" value="UniProtKB-KW"/>
</dbReference>
<keyword evidence="8" id="KW-0067">ATP-binding</keyword>
<dbReference type="AlphaFoldDB" id="A0A291QVY3"/>
<dbReference type="SUPFAM" id="SSF55083">
    <property type="entry name" value="6-hydroxymethyl-7,8-dihydropterin pyrophosphokinase, HPPK"/>
    <property type="match status" value="1"/>
</dbReference>
<evidence type="ECO:0000256" key="7">
    <source>
        <dbReference type="ARBA" id="ARBA00022777"/>
    </source>
</evidence>
<keyword evidence="9" id="KW-0289">Folate biosynthesis</keyword>
<evidence type="ECO:0000256" key="6">
    <source>
        <dbReference type="ARBA" id="ARBA00022741"/>
    </source>
</evidence>
<comment type="pathway">
    <text evidence="1">Cofactor biosynthesis; tetrahydrofolate biosynthesis; 2-amino-4-hydroxy-6-hydroxymethyl-7,8-dihydropteridine diphosphate from 7,8-dihydroneopterin triphosphate: step 4/4.</text>
</comment>
<dbReference type="NCBIfam" id="TIGR01498">
    <property type="entry name" value="folK"/>
    <property type="match status" value="1"/>
</dbReference>
<evidence type="ECO:0000256" key="9">
    <source>
        <dbReference type="ARBA" id="ARBA00022909"/>
    </source>
</evidence>
<evidence type="ECO:0000256" key="1">
    <source>
        <dbReference type="ARBA" id="ARBA00005051"/>
    </source>
</evidence>
<evidence type="ECO:0000256" key="4">
    <source>
        <dbReference type="ARBA" id="ARBA00016218"/>
    </source>
</evidence>
<evidence type="ECO:0000256" key="2">
    <source>
        <dbReference type="ARBA" id="ARBA00005810"/>
    </source>
</evidence>
<evidence type="ECO:0000259" key="13">
    <source>
        <dbReference type="PROSITE" id="PS00794"/>
    </source>
</evidence>
<dbReference type="PANTHER" id="PTHR43071">
    <property type="entry name" value="2-AMINO-4-HYDROXY-6-HYDROXYMETHYLDIHYDROPTERIDINE PYROPHOSPHOKINASE"/>
    <property type="match status" value="1"/>
</dbReference>
<keyword evidence="5" id="KW-0808">Transferase</keyword>
<evidence type="ECO:0000256" key="10">
    <source>
        <dbReference type="ARBA" id="ARBA00029409"/>
    </source>
</evidence>
<dbReference type="GO" id="GO:0005524">
    <property type="term" value="F:ATP binding"/>
    <property type="evidence" value="ECO:0007669"/>
    <property type="project" value="UniProtKB-KW"/>
</dbReference>
<reference evidence="14 15" key="1">
    <citation type="submission" date="2017-10" db="EMBL/GenBank/DDBJ databases">
        <title>Paenichitinophaga pekingensis gen. nov., sp. nov., isolated from activated sludge.</title>
        <authorList>
            <person name="Jin D."/>
            <person name="Kong X."/>
            <person name="Deng Y."/>
            <person name="Bai Z."/>
        </authorList>
    </citation>
    <scope>NUCLEOTIDE SEQUENCE [LARGE SCALE GENOMIC DNA]</scope>
    <source>
        <strain evidence="14 15">13</strain>
    </source>
</reference>
<gene>
    <name evidence="14" type="primary">folK</name>
    <name evidence="14" type="ORF">COR50_13675</name>
</gene>
<keyword evidence="6" id="KW-0547">Nucleotide-binding</keyword>
<evidence type="ECO:0000256" key="12">
    <source>
        <dbReference type="ARBA" id="ARBA00033413"/>
    </source>
</evidence>
<dbReference type="InterPro" id="IPR035907">
    <property type="entry name" value="Hppk_sf"/>
</dbReference>
<protein>
    <recommendedName>
        <fullName evidence="4">2-amino-4-hydroxy-6-hydroxymethyldihydropteridine pyrophosphokinase</fullName>
        <ecNumber evidence="3">2.7.6.3</ecNumber>
    </recommendedName>
    <alternativeName>
        <fullName evidence="11">6-hydroxymethyl-7,8-dihydropterin pyrophosphokinase</fullName>
    </alternativeName>
    <alternativeName>
        <fullName evidence="12">7,8-dihydro-6-hydroxymethylpterin-pyrophosphokinase</fullName>
    </alternativeName>
</protein>
<dbReference type="Gene3D" id="3.30.70.560">
    <property type="entry name" value="7,8-Dihydro-6-hydroxymethylpterin-pyrophosphokinase HPPK"/>
    <property type="match status" value="1"/>
</dbReference>
<comment type="function">
    <text evidence="10">Catalyzes the transfer of pyrophosphate from adenosine triphosphate (ATP) to 6-hydroxymethyl-7,8-dihydropterin, an enzymatic step in folate biosynthesis pathway.</text>
</comment>
<dbReference type="InterPro" id="IPR000550">
    <property type="entry name" value="Hppk"/>
</dbReference>
<evidence type="ECO:0000256" key="3">
    <source>
        <dbReference type="ARBA" id="ARBA00013253"/>
    </source>
</evidence>
<dbReference type="GO" id="GO:0046654">
    <property type="term" value="P:tetrahydrofolate biosynthetic process"/>
    <property type="evidence" value="ECO:0007669"/>
    <property type="project" value="UniProtKB-UniPathway"/>
</dbReference>
<proteinExistence type="inferred from homology"/>